<feature type="active site" description="Proton acceptor" evidence="6">
    <location>
        <position position="323"/>
    </location>
</feature>
<keyword evidence="5 6" id="KW-0238">DNA-binding</keyword>
<evidence type="ECO:0000256" key="1">
    <source>
        <dbReference type="ARBA" id="ARBA00022649"/>
    </source>
</evidence>
<keyword evidence="1 6" id="KW-1277">Toxin-antitoxin system</keyword>
<evidence type="ECO:0000256" key="5">
    <source>
        <dbReference type="ARBA" id="ARBA00023125"/>
    </source>
</evidence>
<evidence type="ECO:0000313" key="9">
    <source>
        <dbReference type="Proteomes" id="UP001228171"/>
    </source>
</evidence>
<organism evidence="8 9">
    <name type="scientific">Psychrobacter faecalis</name>
    <dbReference type="NCBI Taxonomy" id="180588"/>
    <lineage>
        <taxon>Bacteria</taxon>
        <taxon>Pseudomonadati</taxon>
        <taxon>Pseudomonadota</taxon>
        <taxon>Gammaproteobacteria</taxon>
        <taxon>Moraxellales</taxon>
        <taxon>Moraxellaceae</taxon>
        <taxon>Psychrobacter</taxon>
    </lineage>
</organism>
<keyword evidence="3 6" id="KW-0808">Transferase</keyword>
<gene>
    <name evidence="8" type="ORF">Q8P09_07435</name>
</gene>
<name>A0ABT9HGL7_9GAMM</name>
<evidence type="ECO:0000259" key="7">
    <source>
        <dbReference type="PROSITE" id="PS52018"/>
    </source>
</evidence>
<comment type="similarity">
    <text evidence="6">Belongs to the DarT ADP-ribosyltransferase family.</text>
</comment>
<feature type="domain" description="DarT" evidence="7">
    <location>
        <begin position="284"/>
        <end position="481"/>
    </location>
</feature>
<dbReference type="Proteomes" id="UP001228171">
    <property type="component" value="Unassembled WGS sequence"/>
</dbReference>
<reference evidence="8 9" key="1">
    <citation type="submission" date="2023-08" db="EMBL/GenBank/DDBJ databases">
        <authorList>
            <person name="Kumar R."/>
        </authorList>
    </citation>
    <scope>NUCLEOTIDE SEQUENCE [LARGE SCALE GENOMIC DNA]</scope>
    <source>
        <strain evidence="8 9">LUR13</strain>
    </source>
</reference>
<feature type="binding site" evidence="6">
    <location>
        <begin position="288"/>
        <end position="290"/>
    </location>
    <ligand>
        <name>NAD(+)</name>
        <dbReference type="ChEBI" id="CHEBI:57540"/>
    </ligand>
</feature>
<evidence type="ECO:0000313" key="8">
    <source>
        <dbReference type="EMBL" id="MDP4544906.1"/>
    </source>
</evidence>
<evidence type="ECO:0000256" key="4">
    <source>
        <dbReference type="ARBA" id="ARBA00022695"/>
    </source>
</evidence>
<sequence>MEIFLIIIVFIVVWFFTSTSKSEDVRSAIRFAKEAKDGTSKFLDELNDNLDDFNKDFEERTEKYIIESKRNILKKQKEHLVWLSELDDIDDINKSIKSMGLDGIDEDVTSIVDDFKEAGRYEEISHLVIKRSNDKSGFFSTNTESYVPNYDFGRQKRDRATKEKLAKEKLTKEKLAKEKLTKEKLAKDKLAKDKLVKEKLVKALDDTTSLEDISKYAGEVDSYLIDFLKIRFYLSGKTSYPDLRCVDQYFKSKFSDLDKSSYGSIWQNIVSATVFDSSKCKNIDAIYHFTHKSNLSSILEYGILTRTNLNNKNLRYAFNDQMRLDGVLDSISLSFSHPNFKMFYKYRKQTSDDDWVVLKISPSLIYGKEQQMSNRIEDLNYLNKAVFCNTNAASNKMRNLSIEERMTCNAFLDMFESPIGRALPTYTYDNQAEILYLGNIPVDFIEEIYTNHQNESLNWVRELGYKVTENDIVFDQRRYRDG</sequence>
<feature type="binding site" evidence="6">
    <location>
        <position position="323"/>
    </location>
    <ligand>
        <name>NAD(+)</name>
        <dbReference type="ChEBI" id="CHEBI:57540"/>
    </ligand>
</feature>
<evidence type="ECO:0000256" key="6">
    <source>
        <dbReference type="PROSITE-ProRule" id="PRU01362"/>
    </source>
</evidence>
<accession>A0ABT9HGL7</accession>
<proteinExistence type="inferred from homology"/>
<keyword evidence="9" id="KW-1185">Reference proteome</keyword>
<feature type="active site" evidence="6">
    <location>
        <position position="433"/>
    </location>
</feature>
<dbReference type="EMBL" id="JAVAJI010000010">
    <property type="protein sequence ID" value="MDP4544906.1"/>
    <property type="molecule type" value="Genomic_DNA"/>
</dbReference>
<evidence type="ECO:0000256" key="2">
    <source>
        <dbReference type="ARBA" id="ARBA00022676"/>
    </source>
</evidence>
<dbReference type="InterPro" id="IPR029494">
    <property type="entry name" value="DarT"/>
</dbReference>
<keyword evidence="2 6" id="KW-0328">Glycosyltransferase</keyword>
<dbReference type="PROSITE" id="PS52018">
    <property type="entry name" value="DART"/>
    <property type="match status" value="1"/>
</dbReference>
<comment type="caution">
    <text evidence="6">Lacks conserved residue(s) required for the propagation of feature annotation.</text>
</comment>
<comment type="caution">
    <text evidence="8">The sequence shown here is derived from an EMBL/GenBank/DDBJ whole genome shotgun (WGS) entry which is preliminary data.</text>
</comment>
<evidence type="ECO:0000256" key="3">
    <source>
        <dbReference type="ARBA" id="ARBA00022679"/>
    </source>
</evidence>
<protein>
    <submittedName>
        <fullName evidence="8">DarT ssDNA thymidine ADP-ribosyltransferase family protein</fullName>
    </submittedName>
</protein>
<comment type="catalytic activity">
    <reaction evidence="6">
        <text>a thymidine in DNA + NAD(+) = an N-(ADP-alpha-D-ribosyl)-thymidine in DNA + nicotinamide + H(+)</text>
        <dbReference type="Rhea" id="RHEA:71651"/>
        <dbReference type="Rhea" id="RHEA-COMP:13556"/>
        <dbReference type="Rhea" id="RHEA-COMP:18051"/>
        <dbReference type="ChEBI" id="CHEBI:15378"/>
        <dbReference type="ChEBI" id="CHEBI:17154"/>
        <dbReference type="ChEBI" id="CHEBI:57540"/>
        <dbReference type="ChEBI" id="CHEBI:137386"/>
        <dbReference type="ChEBI" id="CHEBI:191199"/>
    </reaction>
</comment>
<dbReference type="RefSeq" id="WP_305935767.1">
    <property type="nucleotide sequence ID" value="NZ_JAVAJI010000010.1"/>
</dbReference>
<dbReference type="Pfam" id="PF14487">
    <property type="entry name" value="DarT"/>
    <property type="match status" value="1"/>
</dbReference>
<keyword evidence="4 6" id="KW-0548">Nucleotidyltransferase</keyword>